<keyword evidence="3" id="KW-1185">Reference proteome</keyword>
<dbReference type="VEuPathDB" id="FungiDB:LEMA_P009860.1"/>
<name>E5ACJ7_LEPMJ</name>
<proteinExistence type="predicted"/>
<sequence>MQQCMTGRNSVGWMRGTLHEHEQEGKQQYPSTTGTGSKCSVIVIVSALACP</sequence>
<dbReference type="Proteomes" id="UP000002668">
    <property type="component" value="Genome"/>
</dbReference>
<dbReference type="HOGENOM" id="CLU_3106866_0_0_1"/>
<accession>E5ACJ7</accession>
<evidence type="ECO:0000256" key="1">
    <source>
        <dbReference type="SAM" id="MobiDB-lite"/>
    </source>
</evidence>
<feature type="region of interest" description="Disordered" evidence="1">
    <location>
        <begin position="1"/>
        <end position="34"/>
    </location>
</feature>
<dbReference type="AlphaFoldDB" id="E5ACJ7"/>
<gene>
    <name evidence="2" type="ORF">LEMA_P009860.1</name>
</gene>
<evidence type="ECO:0000313" key="2">
    <source>
        <dbReference type="EMBL" id="CBY02199.1"/>
    </source>
</evidence>
<reference evidence="3" key="1">
    <citation type="journal article" date="2011" name="Nat. Commun.">
        <title>Effector diversification within compartments of the Leptosphaeria maculans genome affected by Repeat-Induced Point mutations.</title>
        <authorList>
            <person name="Rouxel T."/>
            <person name="Grandaubert J."/>
            <person name="Hane J.K."/>
            <person name="Hoede C."/>
            <person name="van de Wouw A.P."/>
            <person name="Couloux A."/>
            <person name="Dominguez V."/>
            <person name="Anthouard V."/>
            <person name="Bally P."/>
            <person name="Bourras S."/>
            <person name="Cozijnsen A.J."/>
            <person name="Ciuffetti L.M."/>
            <person name="Degrave A."/>
            <person name="Dilmaghani A."/>
            <person name="Duret L."/>
            <person name="Fudal I."/>
            <person name="Goodwin S.B."/>
            <person name="Gout L."/>
            <person name="Glaser N."/>
            <person name="Linglin J."/>
            <person name="Kema G.H.J."/>
            <person name="Lapalu N."/>
            <person name="Lawrence C.B."/>
            <person name="May K."/>
            <person name="Meyer M."/>
            <person name="Ollivier B."/>
            <person name="Poulain J."/>
            <person name="Schoch C.L."/>
            <person name="Simon A."/>
            <person name="Spatafora J.W."/>
            <person name="Stachowiak A."/>
            <person name="Turgeon B.G."/>
            <person name="Tyler B.M."/>
            <person name="Vincent D."/>
            <person name="Weissenbach J."/>
            <person name="Amselem J."/>
            <person name="Quesneville H."/>
            <person name="Oliver R.P."/>
            <person name="Wincker P."/>
            <person name="Balesdent M.-H."/>
            <person name="Howlett B.J."/>
        </authorList>
    </citation>
    <scope>NUCLEOTIDE SEQUENCE [LARGE SCALE GENOMIC DNA]</scope>
    <source>
        <strain evidence="3">JN3 / isolate v23.1.3 / race Av1-4-5-6-7-8</strain>
    </source>
</reference>
<evidence type="ECO:0000313" key="3">
    <source>
        <dbReference type="Proteomes" id="UP000002668"/>
    </source>
</evidence>
<dbReference type="InParanoid" id="E5ACJ7"/>
<dbReference type="EMBL" id="FP929139">
    <property type="protein sequence ID" value="CBY02199.1"/>
    <property type="molecule type" value="Genomic_DNA"/>
</dbReference>
<protein>
    <submittedName>
        <fullName evidence="2">Predicted protein</fullName>
    </submittedName>
</protein>
<organism evidence="2 3">
    <name type="scientific">Leptosphaeria maculans (strain JN3 / isolate v23.1.3 / race Av1-4-5-6-7-8)</name>
    <name type="common">Blackleg fungus</name>
    <name type="synonym">Phoma lingam</name>
    <dbReference type="NCBI Taxonomy" id="985895"/>
    <lineage>
        <taxon>Eukaryota</taxon>
        <taxon>Fungi</taxon>
        <taxon>Dikarya</taxon>
        <taxon>Ascomycota</taxon>
        <taxon>Pezizomycotina</taxon>
        <taxon>Dothideomycetes</taxon>
        <taxon>Pleosporomycetidae</taxon>
        <taxon>Pleosporales</taxon>
        <taxon>Pleosporineae</taxon>
        <taxon>Leptosphaeriaceae</taxon>
        <taxon>Plenodomus</taxon>
        <taxon>Plenodomus lingam/Leptosphaeria maculans species complex</taxon>
    </lineage>
</organism>